<evidence type="ECO:0000256" key="6">
    <source>
        <dbReference type="ARBA" id="ARBA00022840"/>
    </source>
</evidence>
<keyword evidence="4 8" id="KW-0819">tRNA processing</keyword>
<dbReference type="Pfam" id="PF11734">
    <property type="entry name" value="TilS_C"/>
    <property type="match status" value="1"/>
</dbReference>
<comment type="function">
    <text evidence="8">Ligates lysine onto the cytidine present at position 34 of the AUA codon-specific tRNA(Ile) that contains the anticodon CAU, in an ATP-dependent manner. Cytidine is converted to lysidine, thus changing the amino acid specificity of the tRNA from methionine to isoleucine.</text>
</comment>
<dbReference type="Gene3D" id="3.40.50.620">
    <property type="entry name" value="HUPs"/>
    <property type="match status" value="1"/>
</dbReference>
<keyword evidence="11" id="KW-1185">Reference proteome</keyword>
<dbReference type="NCBIfam" id="TIGR02433">
    <property type="entry name" value="lysidine_TilS_C"/>
    <property type="match status" value="1"/>
</dbReference>
<dbReference type="GO" id="GO:0005737">
    <property type="term" value="C:cytoplasm"/>
    <property type="evidence" value="ECO:0007669"/>
    <property type="project" value="UniProtKB-SubCell"/>
</dbReference>
<dbReference type="NCBIfam" id="TIGR02432">
    <property type="entry name" value="lysidine_TilS_N"/>
    <property type="match status" value="1"/>
</dbReference>
<comment type="similarity">
    <text evidence="8">Belongs to the tRNA(Ile)-lysidine synthase family.</text>
</comment>
<evidence type="ECO:0000256" key="7">
    <source>
        <dbReference type="ARBA" id="ARBA00048539"/>
    </source>
</evidence>
<dbReference type="GO" id="GO:0032267">
    <property type="term" value="F:tRNA(Ile)-lysidine synthase activity"/>
    <property type="evidence" value="ECO:0007669"/>
    <property type="project" value="UniProtKB-EC"/>
</dbReference>
<dbReference type="SUPFAM" id="SSF82829">
    <property type="entry name" value="MesJ substrate recognition domain-like"/>
    <property type="match status" value="1"/>
</dbReference>
<dbReference type="HAMAP" id="MF_01161">
    <property type="entry name" value="tRNA_Ile_lys_synt"/>
    <property type="match status" value="1"/>
</dbReference>
<dbReference type="SUPFAM" id="SSF52402">
    <property type="entry name" value="Adenine nucleotide alpha hydrolases-like"/>
    <property type="match status" value="1"/>
</dbReference>
<dbReference type="InterPro" id="IPR011063">
    <property type="entry name" value="TilS/TtcA_N"/>
</dbReference>
<keyword evidence="3 8" id="KW-0436">Ligase</keyword>
<evidence type="ECO:0000256" key="8">
    <source>
        <dbReference type="HAMAP-Rule" id="MF_01161"/>
    </source>
</evidence>
<dbReference type="EMBL" id="CP034235">
    <property type="protein sequence ID" value="QGQ93701.1"/>
    <property type="molecule type" value="Genomic_DNA"/>
</dbReference>
<reference evidence="11" key="1">
    <citation type="submission" date="2018-11" db="EMBL/GenBank/DDBJ databases">
        <title>Complete genome sequence of Paenibacillus sp. ML311-T8.</title>
        <authorList>
            <person name="Nam Y.-D."/>
            <person name="Kang J."/>
            <person name="Chung W.-H."/>
            <person name="Park Y.S."/>
        </authorList>
    </citation>
    <scope>NUCLEOTIDE SEQUENCE [LARGE SCALE GENOMIC DNA]</scope>
    <source>
        <strain evidence="11">ML311-T8</strain>
    </source>
</reference>
<sequence length="477" mass="54092">MKGFLEMALIHKVDQIIKDEHLLDVEDSIVVAVSGGPDSMALLHILFLLAEANKWRLVVAHVNHQFRGEESDGEAEFVAAYARQLGLPFEMGVINVPDYIKETNMNGQAAARELRYDFLLEVANKYQARRIALAHHADDQAETILMRMIRGTGTLGLTGIPIRRWVKNVELIRPLLRIYKSEVLQHCEQQGLSFCMDSSNTHNKYVRNQIRNELIPLLKQYNPQLPEALNRLADVIGLEDDYLKQEVDAAYQKLVVEATNGIRLPRSGFALLHPALQRRLIKLILSYLAPNASSFDFLTTEKVRYAITQDTPTTLSLSLGANIIFTREYEQMYFRLTSTVSSGYQFSLESGEGKMELPDGMLLSYFVSVSNAADRSQPKLSRSHETAYFDLDLVNFPLEVRSRQDGDRMEIHGLNGSKKVKDIFIDAKLPLRLRNQVPLIVDAAKRVLWIPGFRRSVHAIASSTTTQLLCMELHRTK</sequence>
<evidence type="ECO:0000256" key="3">
    <source>
        <dbReference type="ARBA" id="ARBA00022598"/>
    </source>
</evidence>
<dbReference type="KEGG" id="ppsc:EHS13_01590"/>
<feature type="binding site" evidence="8">
    <location>
        <begin position="34"/>
        <end position="39"/>
    </location>
    <ligand>
        <name>ATP</name>
        <dbReference type="ChEBI" id="CHEBI:30616"/>
    </ligand>
</feature>
<keyword evidence="2 8" id="KW-0963">Cytoplasm</keyword>
<dbReference type="GO" id="GO:0005524">
    <property type="term" value="F:ATP binding"/>
    <property type="evidence" value="ECO:0007669"/>
    <property type="project" value="UniProtKB-UniRule"/>
</dbReference>
<proteinExistence type="inferred from homology"/>
<dbReference type="RefSeq" id="WP_155698696.1">
    <property type="nucleotide sequence ID" value="NZ_CP034235.1"/>
</dbReference>
<evidence type="ECO:0000313" key="10">
    <source>
        <dbReference type="EMBL" id="QGQ93701.1"/>
    </source>
</evidence>
<keyword evidence="5 8" id="KW-0547">Nucleotide-binding</keyword>
<dbReference type="Pfam" id="PF01171">
    <property type="entry name" value="ATP_bind_3"/>
    <property type="match status" value="1"/>
</dbReference>
<evidence type="ECO:0000313" key="11">
    <source>
        <dbReference type="Proteomes" id="UP000426246"/>
    </source>
</evidence>
<evidence type="ECO:0000256" key="1">
    <source>
        <dbReference type="ARBA" id="ARBA00004496"/>
    </source>
</evidence>
<dbReference type="PANTHER" id="PTHR43033:SF1">
    <property type="entry name" value="TRNA(ILE)-LYSIDINE SYNTHASE-RELATED"/>
    <property type="match status" value="1"/>
</dbReference>
<evidence type="ECO:0000256" key="4">
    <source>
        <dbReference type="ARBA" id="ARBA00022694"/>
    </source>
</evidence>
<dbReference type="Proteomes" id="UP000426246">
    <property type="component" value="Chromosome"/>
</dbReference>
<keyword evidence="6 8" id="KW-0067">ATP-binding</keyword>
<dbReference type="InterPro" id="IPR014729">
    <property type="entry name" value="Rossmann-like_a/b/a_fold"/>
</dbReference>
<dbReference type="GO" id="GO:0006400">
    <property type="term" value="P:tRNA modification"/>
    <property type="evidence" value="ECO:0007669"/>
    <property type="project" value="UniProtKB-UniRule"/>
</dbReference>
<feature type="domain" description="Lysidine-tRNA(Ile) synthetase C-terminal" evidence="9">
    <location>
        <begin position="398"/>
        <end position="470"/>
    </location>
</feature>
<gene>
    <name evidence="8 10" type="primary">tilS</name>
    <name evidence="10" type="ORF">EHS13_01590</name>
</gene>
<comment type="subcellular location">
    <subcellularLocation>
        <location evidence="1 8">Cytoplasm</location>
    </subcellularLocation>
</comment>
<protein>
    <recommendedName>
        <fullName evidence="8">tRNA(Ile)-lysidine synthase</fullName>
        <ecNumber evidence="8">6.3.4.19</ecNumber>
    </recommendedName>
    <alternativeName>
        <fullName evidence="8">tRNA(Ile)-2-lysyl-cytidine synthase</fullName>
    </alternativeName>
    <alternativeName>
        <fullName evidence="8">tRNA(Ile)-lysidine synthetase</fullName>
    </alternativeName>
</protein>
<comment type="domain">
    <text evidence="8">The N-terminal region contains the highly conserved SGGXDS motif, predicted to be a P-loop motif involved in ATP binding.</text>
</comment>
<dbReference type="SMART" id="SM00977">
    <property type="entry name" value="TilS_C"/>
    <property type="match status" value="1"/>
</dbReference>
<dbReference type="AlphaFoldDB" id="A0A6B8RAB7"/>
<dbReference type="InterPro" id="IPR012795">
    <property type="entry name" value="tRNA_Ile_lys_synt_N"/>
</dbReference>
<dbReference type="CDD" id="cd01992">
    <property type="entry name" value="TilS_N"/>
    <property type="match status" value="1"/>
</dbReference>
<evidence type="ECO:0000256" key="5">
    <source>
        <dbReference type="ARBA" id="ARBA00022741"/>
    </source>
</evidence>
<evidence type="ECO:0000256" key="2">
    <source>
        <dbReference type="ARBA" id="ARBA00022490"/>
    </source>
</evidence>
<name>A0A6B8RAB7_9BACL</name>
<dbReference type="PANTHER" id="PTHR43033">
    <property type="entry name" value="TRNA(ILE)-LYSIDINE SYNTHASE-RELATED"/>
    <property type="match status" value="1"/>
</dbReference>
<organism evidence="10 11">
    <name type="scientific">Paenibacillus psychroresistens</name>
    <dbReference type="NCBI Taxonomy" id="1778678"/>
    <lineage>
        <taxon>Bacteria</taxon>
        <taxon>Bacillati</taxon>
        <taxon>Bacillota</taxon>
        <taxon>Bacilli</taxon>
        <taxon>Bacillales</taxon>
        <taxon>Paenibacillaceae</taxon>
        <taxon>Paenibacillus</taxon>
    </lineage>
</organism>
<dbReference type="InterPro" id="IPR012094">
    <property type="entry name" value="tRNA_Ile_lys_synt"/>
</dbReference>
<comment type="catalytic activity">
    <reaction evidence="7 8">
        <text>cytidine(34) in tRNA(Ile2) + L-lysine + ATP = lysidine(34) in tRNA(Ile2) + AMP + diphosphate + H(+)</text>
        <dbReference type="Rhea" id="RHEA:43744"/>
        <dbReference type="Rhea" id="RHEA-COMP:10625"/>
        <dbReference type="Rhea" id="RHEA-COMP:10670"/>
        <dbReference type="ChEBI" id="CHEBI:15378"/>
        <dbReference type="ChEBI" id="CHEBI:30616"/>
        <dbReference type="ChEBI" id="CHEBI:32551"/>
        <dbReference type="ChEBI" id="CHEBI:33019"/>
        <dbReference type="ChEBI" id="CHEBI:82748"/>
        <dbReference type="ChEBI" id="CHEBI:83665"/>
        <dbReference type="ChEBI" id="CHEBI:456215"/>
        <dbReference type="EC" id="6.3.4.19"/>
    </reaction>
</comment>
<dbReference type="SUPFAM" id="SSF56037">
    <property type="entry name" value="PheT/TilS domain"/>
    <property type="match status" value="1"/>
</dbReference>
<dbReference type="Gene3D" id="1.20.59.20">
    <property type="match status" value="1"/>
</dbReference>
<evidence type="ECO:0000259" key="9">
    <source>
        <dbReference type="SMART" id="SM00977"/>
    </source>
</evidence>
<dbReference type="EC" id="6.3.4.19" evidence="8"/>
<dbReference type="InterPro" id="IPR012796">
    <property type="entry name" value="Lysidine-tRNA-synth_C"/>
</dbReference>
<accession>A0A6B8RAB7</accession>